<sequence length="570" mass="63052">MASLHRALDDQHWHQFRLLVEVGVNVNAIANDGKTALLRICNYNMSNRQATYFTKLLLKYGANKNAIDPETGCNVLGLAIKHNRECVCRVLLQEMDFDFNQQDHNGNTALHLLALEGTMPYILMKIINCMVKFEIVIDVRNNEGYTPLMLACKRGHLETARTFANIGNCSLTMRDNTTFKSPIDLLREAIEIPTDVDPLKNTKWKPNIQATTASLSQFDSSHVTSRRPSSALPSVGSSAPTIYGKSMRRKHRPRTARFKNVRNKSSSLISLNMNSFGSLALDSDVKFDTGVSTRGQVSTFQNGVDSYKDFSNHCESVVVERDQSFRPMFQQLFKVKEEYESPSFRPTACPAEPESSEFAESELLSEITESFSGTLDETTTERLRAYIALINQQKRERRGIPDIQKIEEAASAISLIKKRISKRPSGTRPGSSLAKLVCQLTTKSDPSSMKSPDGEGRNSPGKKTMKPGPRRSISAGGNMFADIAKSLQSNTSQSASNEKLFDNEQTSPIGSRPTSAARKLKLKNIFSLNQSKTSFSSQSTSASNSNSSVSLSTDSGSRGVDSMTPIEEHT</sequence>
<dbReference type="Gene3D" id="1.25.40.20">
    <property type="entry name" value="Ankyrin repeat-containing domain"/>
    <property type="match status" value="1"/>
</dbReference>
<organism evidence="4 5">
    <name type="scientific">Owenia fusiformis</name>
    <name type="common">Polychaete worm</name>
    <dbReference type="NCBI Taxonomy" id="6347"/>
    <lineage>
        <taxon>Eukaryota</taxon>
        <taxon>Metazoa</taxon>
        <taxon>Spiralia</taxon>
        <taxon>Lophotrochozoa</taxon>
        <taxon>Annelida</taxon>
        <taxon>Polychaeta</taxon>
        <taxon>Sedentaria</taxon>
        <taxon>Canalipalpata</taxon>
        <taxon>Sabellida</taxon>
        <taxon>Oweniida</taxon>
        <taxon>Oweniidae</taxon>
        <taxon>Owenia</taxon>
    </lineage>
</organism>
<evidence type="ECO:0000256" key="1">
    <source>
        <dbReference type="ARBA" id="ARBA00022737"/>
    </source>
</evidence>
<dbReference type="AlphaFoldDB" id="A0A8S4N3Z0"/>
<feature type="region of interest" description="Disordered" evidence="3">
    <location>
        <begin position="488"/>
        <end position="517"/>
    </location>
</feature>
<keyword evidence="2" id="KW-0040">ANK repeat</keyword>
<dbReference type="SUPFAM" id="SSF48403">
    <property type="entry name" value="Ankyrin repeat"/>
    <property type="match status" value="1"/>
</dbReference>
<accession>A0A8S4N3Z0</accession>
<keyword evidence="5" id="KW-1185">Reference proteome</keyword>
<keyword evidence="1" id="KW-0677">Repeat</keyword>
<comment type="caution">
    <text evidence="4">The sequence shown here is derived from an EMBL/GenBank/DDBJ whole genome shotgun (WGS) entry which is preliminary data.</text>
</comment>
<dbReference type="Proteomes" id="UP000749559">
    <property type="component" value="Unassembled WGS sequence"/>
</dbReference>
<feature type="compositionally biased region" description="Polar residues" evidence="3">
    <location>
        <begin position="217"/>
        <end position="240"/>
    </location>
</feature>
<feature type="compositionally biased region" description="Low complexity" evidence="3">
    <location>
        <begin position="530"/>
        <end position="557"/>
    </location>
</feature>
<feature type="compositionally biased region" description="Polar residues" evidence="3">
    <location>
        <begin position="488"/>
        <end position="514"/>
    </location>
</feature>
<feature type="region of interest" description="Disordered" evidence="3">
    <location>
        <begin position="217"/>
        <end position="253"/>
    </location>
</feature>
<evidence type="ECO:0000256" key="3">
    <source>
        <dbReference type="SAM" id="MobiDB-lite"/>
    </source>
</evidence>
<proteinExistence type="predicted"/>
<dbReference type="OrthoDB" id="5406014at2759"/>
<dbReference type="InterPro" id="IPR002110">
    <property type="entry name" value="Ankyrin_rpt"/>
</dbReference>
<evidence type="ECO:0000313" key="4">
    <source>
        <dbReference type="EMBL" id="CAH1775624.1"/>
    </source>
</evidence>
<evidence type="ECO:0000313" key="5">
    <source>
        <dbReference type="Proteomes" id="UP000749559"/>
    </source>
</evidence>
<dbReference type="PANTHER" id="PTHR24178:SF41">
    <property type="entry name" value="ANKYRIN-2 ISOFORM X1"/>
    <property type="match status" value="1"/>
</dbReference>
<feature type="region of interest" description="Disordered" evidence="3">
    <location>
        <begin position="530"/>
        <end position="570"/>
    </location>
</feature>
<dbReference type="InterPro" id="IPR036770">
    <property type="entry name" value="Ankyrin_rpt-contain_sf"/>
</dbReference>
<reference evidence="4" key="1">
    <citation type="submission" date="2022-03" db="EMBL/GenBank/DDBJ databases">
        <authorList>
            <person name="Martin C."/>
        </authorList>
    </citation>
    <scope>NUCLEOTIDE SEQUENCE</scope>
</reference>
<evidence type="ECO:0000256" key="2">
    <source>
        <dbReference type="ARBA" id="ARBA00023043"/>
    </source>
</evidence>
<name>A0A8S4N3Z0_OWEFU</name>
<feature type="region of interest" description="Disordered" evidence="3">
    <location>
        <begin position="442"/>
        <end position="476"/>
    </location>
</feature>
<dbReference type="EMBL" id="CAIIXF020000001">
    <property type="protein sequence ID" value="CAH1775624.1"/>
    <property type="molecule type" value="Genomic_DNA"/>
</dbReference>
<dbReference type="PANTHER" id="PTHR24178">
    <property type="entry name" value="MOLTING PROTEIN MLT-4"/>
    <property type="match status" value="1"/>
</dbReference>
<gene>
    <name evidence="4" type="ORF">OFUS_LOCUS2907</name>
</gene>
<protein>
    <submittedName>
        <fullName evidence="4">Uncharacterized protein</fullName>
    </submittedName>
</protein>
<dbReference type="Pfam" id="PF12796">
    <property type="entry name" value="Ank_2"/>
    <property type="match status" value="1"/>
</dbReference>
<dbReference type="SMART" id="SM00248">
    <property type="entry name" value="ANK"/>
    <property type="match status" value="4"/>
</dbReference>